<reference evidence="2" key="1">
    <citation type="submission" date="2011-06" db="EMBL/GenBank/DDBJ databases">
        <title>The complete genome of plasmid 2 of Runella slithyformis DSM 19594.</title>
        <authorList>
            <consortium name="US DOE Joint Genome Institute (JGI-PGF)"/>
            <person name="Lucas S."/>
            <person name="Han J."/>
            <person name="Lapidus A."/>
            <person name="Bruce D."/>
            <person name="Goodwin L."/>
            <person name="Pitluck S."/>
            <person name="Peters L."/>
            <person name="Kyrpides N."/>
            <person name="Mavromatis K."/>
            <person name="Ivanova N."/>
            <person name="Ovchinnikova G."/>
            <person name="Zhang X."/>
            <person name="Misra M."/>
            <person name="Detter J.C."/>
            <person name="Tapia R."/>
            <person name="Han C."/>
            <person name="Land M."/>
            <person name="Hauser L."/>
            <person name="Markowitz V."/>
            <person name="Cheng J.-F."/>
            <person name="Hugenholtz P."/>
            <person name="Woyke T."/>
            <person name="Wu D."/>
            <person name="Tindall B."/>
            <person name="Faehrich R."/>
            <person name="Brambilla E."/>
            <person name="Klenk H.-P."/>
            <person name="Eisen J.A."/>
        </authorList>
    </citation>
    <scope>NUCLEOTIDE SEQUENCE [LARGE SCALE GENOMIC DNA]</scope>
    <source>
        <strain evidence="2">ATCC 29530 / DSM 19594 / LMG 11500 / NCIMB 11436 / LSU 4</strain>
        <plasmid evidence="2">pRUNSL02</plasmid>
    </source>
</reference>
<dbReference type="KEGG" id="rsi:Runsl_5914"/>
<dbReference type="AlphaFoldDB" id="A0A7U3ZRJ6"/>
<reference evidence="1 2" key="2">
    <citation type="journal article" date="2012" name="Stand. Genomic Sci.">
        <title>Complete genome sequence of the aquatic bacterium Runella slithyformis type strain (LSU 4(T)).</title>
        <authorList>
            <person name="Copeland A."/>
            <person name="Zhang X."/>
            <person name="Misra M."/>
            <person name="Lapidus A."/>
            <person name="Nolan M."/>
            <person name="Lucas S."/>
            <person name="Deshpande S."/>
            <person name="Cheng J.F."/>
            <person name="Tapia R."/>
            <person name="Goodwin L.A."/>
            <person name="Pitluck S."/>
            <person name="Liolios K."/>
            <person name="Pagani I."/>
            <person name="Ivanova N."/>
            <person name="Mikhailova N."/>
            <person name="Pati A."/>
            <person name="Chen A."/>
            <person name="Palaniappan K."/>
            <person name="Land M."/>
            <person name="Hauser L."/>
            <person name="Pan C."/>
            <person name="Jeffries C.D."/>
            <person name="Detter J.C."/>
            <person name="Brambilla E.M."/>
            <person name="Rohde M."/>
            <person name="Djao O.D."/>
            <person name="Goker M."/>
            <person name="Sikorski J."/>
            <person name="Tindall B.J."/>
            <person name="Woyke T."/>
            <person name="Bristow J."/>
            <person name="Eisen J.A."/>
            <person name="Markowitz V."/>
            <person name="Hugenholtz P."/>
            <person name="Kyrpides N.C."/>
            <person name="Klenk H.P."/>
            <person name="Mavromatis K."/>
        </authorList>
    </citation>
    <scope>NUCLEOTIDE SEQUENCE [LARGE SCALE GENOMIC DNA]</scope>
    <source>
        <strain evidence="2">ATCC 29530 / DSM 19594 / LMG 11500 / NCIMB 11436 / LSU 4</strain>
    </source>
</reference>
<sequence>MSATAISPETATVSTALTVNGTQRPLQELFPNLFETLVDEDTGEETLEPKIVYIEGRPKIYRFDGKTGRFNLDGKEDLGTEFTFQPFAWRLFNGGLFDRKESTQWVEFFFLDADLCVSTIMFNNTSAINFKEAREKIVYQRKKFEDLKFVLKAEKKDYEITLPDGKTQKGNYFAATFQFEEGDLAFRKLGRDVARAYNVYGSVTLQNTVTTFVSDWFPKHLIYGLPLIEPPKAEVASESVSIVEPIPVEEVQTVSKSSSKKSPRK</sequence>
<keyword evidence="1" id="KW-0614">Plasmid</keyword>
<accession>A0A7U3ZRJ6</accession>
<proteinExistence type="predicted"/>
<evidence type="ECO:0000313" key="2">
    <source>
        <dbReference type="Proteomes" id="UP000000493"/>
    </source>
</evidence>
<dbReference type="Proteomes" id="UP000000493">
    <property type="component" value="Plasmid pRUNSL02"/>
</dbReference>
<organism evidence="1 2">
    <name type="scientific">Runella slithyformis (strain ATCC 29530 / DSM 19594 / LMG 11500 / NCIMB 11436 / LSU 4)</name>
    <dbReference type="NCBI Taxonomy" id="761193"/>
    <lineage>
        <taxon>Bacteria</taxon>
        <taxon>Pseudomonadati</taxon>
        <taxon>Bacteroidota</taxon>
        <taxon>Cytophagia</taxon>
        <taxon>Cytophagales</taxon>
        <taxon>Spirosomataceae</taxon>
        <taxon>Runella</taxon>
    </lineage>
</organism>
<dbReference type="RefSeq" id="WP_013931232.1">
    <property type="nucleotide sequence ID" value="NC_015704.1"/>
</dbReference>
<evidence type="ECO:0000313" key="1">
    <source>
        <dbReference type="EMBL" id="AEI52050.1"/>
    </source>
</evidence>
<gene>
    <name evidence="1" type="ordered locus">Runsl_5914</name>
</gene>
<keyword evidence="2" id="KW-1185">Reference proteome</keyword>
<geneLocation type="plasmid" evidence="1 2">
    <name>pRUNSL02</name>
</geneLocation>
<dbReference type="EMBL" id="CP002861">
    <property type="protein sequence ID" value="AEI52050.1"/>
    <property type="molecule type" value="Genomic_DNA"/>
</dbReference>
<name>A0A7U3ZRJ6_RUNSL</name>
<protein>
    <submittedName>
        <fullName evidence="1">Uncharacterized protein</fullName>
    </submittedName>
</protein>